<feature type="coiled-coil region" evidence="1">
    <location>
        <begin position="9"/>
        <end position="36"/>
    </location>
</feature>
<dbReference type="AlphaFoldDB" id="A0A6M3X7C1"/>
<accession>A0A6M3X7C1</accession>
<evidence type="ECO:0000313" key="2">
    <source>
        <dbReference type="EMBL" id="QJH92585.1"/>
    </source>
</evidence>
<gene>
    <name evidence="2" type="ORF">MM171A03179_0003</name>
</gene>
<keyword evidence="1" id="KW-0175">Coiled coil</keyword>
<evidence type="ECO:0000256" key="1">
    <source>
        <dbReference type="SAM" id="Coils"/>
    </source>
</evidence>
<organism evidence="2">
    <name type="scientific">viral metagenome</name>
    <dbReference type="NCBI Taxonomy" id="1070528"/>
    <lineage>
        <taxon>unclassified sequences</taxon>
        <taxon>metagenomes</taxon>
        <taxon>organismal metagenomes</taxon>
    </lineage>
</organism>
<name>A0A6M3X7C1_9ZZZZ</name>
<protein>
    <submittedName>
        <fullName evidence="2">Uncharacterized protein</fullName>
    </submittedName>
</protein>
<sequence>MSHNYWLKAHRLGLENERLEHQVDFLRGENERLHKQMFAPRPAHSGWWALVKQVGEKWEPVGCVNENDDDCNSDEWPEWTQILPIADPDEVPEWVGF</sequence>
<dbReference type="EMBL" id="MT143903">
    <property type="protein sequence ID" value="QJH92585.1"/>
    <property type="molecule type" value="Genomic_DNA"/>
</dbReference>
<proteinExistence type="predicted"/>
<reference evidence="2" key="1">
    <citation type="submission" date="2020-03" db="EMBL/GenBank/DDBJ databases">
        <title>The deep terrestrial virosphere.</title>
        <authorList>
            <person name="Holmfeldt K."/>
            <person name="Nilsson E."/>
            <person name="Simone D."/>
            <person name="Lopez-Fernandez M."/>
            <person name="Wu X."/>
            <person name="de Brujin I."/>
            <person name="Lundin D."/>
            <person name="Andersson A."/>
            <person name="Bertilsson S."/>
            <person name="Dopson M."/>
        </authorList>
    </citation>
    <scope>NUCLEOTIDE SEQUENCE</scope>
    <source>
        <strain evidence="2">MM171A03179</strain>
    </source>
</reference>